<dbReference type="GO" id="GO:0005829">
    <property type="term" value="C:cytosol"/>
    <property type="evidence" value="ECO:0007669"/>
    <property type="project" value="TreeGrafter"/>
</dbReference>
<dbReference type="UniPathway" id="UPA00068">
    <property type="reaction ID" value="UER00114"/>
</dbReference>
<comment type="subcellular location">
    <subcellularLocation>
        <location evidence="6">Cytoplasm</location>
    </subcellularLocation>
</comment>
<dbReference type="PRINTS" id="PR00149">
    <property type="entry name" value="FUMRATELYASE"/>
</dbReference>
<protein>
    <recommendedName>
        <fullName evidence="2 6">Argininosuccinate lyase</fullName>
        <shortName evidence="6">ASAL</shortName>
        <ecNumber evidence="2 6">4.3.2.1</ecNumber>
    </recommendedName>
    <alternativeName>
        <fullName evidence="6">Arginosuccinase</fullName>
    </alternativeName>
</protein>
<comment type="similarity">
    <text evidence="6">Belongs to the lyase 1 family. Argininosuccinate lyase subfamily.</text>
</comment>
<dbReference type="Gene3D" id="1.20.200.10">
    <property type="entry name" value="Fumarase/aspartase (Central domain)"/>
    <property type="match status" value="1"/>
</dbReference>
<dbReference type="InterPro" id="IPR000362">
    <property type="entry name" value="Fumarate_lyase_fam"/>
</dbReference>
<dbReference type="Gene3D" id="1.10.40.30">
    <property type="entry name" value="Fumarase/aspartase (C-terminal domain)"/>
    <property type="match status" value="1"/>
</dbReference>
<dbReference type="GO" id="GO:0042450">
    <property type="term" value="P:L-arginine biosynthetic process via ornithine"/>
    <property type="evidence" value="ECO:0007669"/>
    <property type="project" value="UniProtKB-UniRule"/>
</dbReference>
<dbReference type="PROSITE" id="PS00163">
    <property type="entry name" value="FUMARATE_LYASES"/>
    <property type="match status" value="1"/>
</dbReference>
<evidence type="ECO:0000256" key="4">
    <source>
        <dbReference type="ARBA" id="ARBA00022605"/>
    </source>
</evidence>
<name>A0A267MEQ7_9FIRM</name>
<dbReference type="InterPro" id="IPR009049">
    <property type="entry name" value="Argininosuccinate_lyase"/>
</dbReference>
<dbReference type="InterPro" id="IPR008948">
    <property type="entry name" value="L-Aspartase-like"/>
</dbReference>
<dbReference type="InterPro" id="IPR022761">
    <property type="entry name" value="Fumarate_lyase_N"/>
</dbReference>
<dbReference type="AlphaFoldDB" id="A0A267MEQ7"/>
<dbReference type="CDD" id="cd01359">
    <property type="entry name" value="Argininosuccinate_lyase"/>
    <property type="match status" value="1"/>
</dbReference>
<evidence type="ECO:0000259" key="7">
    <source>
        <dbReference type="Pfam" id="PF00206"/>
    </source>
</evidence>
<keyword evidence="10" id="KW-1185">Reference proteome</keyword>
<dbReference type="PANTHER" id="PTHR43814:SF1">
    <property type="entry name" value="ARGININOSUCCINATE LYASE"/>
    <property type="match status" value="1"/>
</dbReference>
<keyword evidence="3 6" id="KW-0055">Arginine biosynthesis</keyword>
<evidence type="ECO:0000256" key="6">
    <source>
        <dbReference type="HAMAP-Rule" id="MF_00006"/>
    </source>
</evidence>
<dbReference type="NCBIfam" id="TIGR00838">
    <property type="entry name" value="argH"/>
    <property type="match status" value="1"/>
</dbReference>
<comment type="pathway">
    <text evidence="1 6">Amino-acid biosynthesis; L-arginine biosynthesis; L-arginine from L-ornithine and carbamoyl phosphate: step 3/3.</text>
</comment>
<dbReference type="EC" id="4.3.2.1" evidence="2 6"/>
<evidence type="ECO:0000256" key="5">
    <source>
        <dbReference type="ARBA" id="ARBA00023239"/>
    </source>
</evidence>
<dbReference type="PRINTS" id="PR00145">
    <property type="entry name" value="ARGSUCLYASE"/>
</dbReference>
<dbReference type="InterPro" id="IPR024083">
    <property type="entry name" value="Fumarase/histidase_N"/>
</dbReference>
<keyword evidence="4 6" id="KW-0028">Amino-acid biosynthesis</keyword>
<evidence type="ECO:0000313" key="10">
    <source>
        <dbReference type="Proteomes" id="UP000216024"/>
    </source>
</evidence>
<evidence type="ECO:0000256" key="3">
    <source>
        <dbReference type="ARBA" id="ARBA00022571"/>
    </source>
</evidence>
<dbReference type="Proteomes" id="UP000216024">
    <property type="component" value="Unassembled WGS sequence"/>
</dbReference>
<dbReference type="Pfam" id="PF00206">
    <property type="entry name" value="Lyase_1"/>
    <property type="match status" value="1"/>
</dbReference>
<feature type="domain" description="Argininosuccinate lyase C-terminal" evidence="8">
    <location>
        <begin position="362"/>
        <end position="429"/>
    </location>
</feature>
<organism evidence="9 10">
    <name type="scientific">Anaeromicrobium sediminis</name>
    <dbReference type="NCBI Taxonomy" id="1478221"/>
    <lineage>
        <taxon>Bacteria</taxon>
        <taxon>Bacillati</taxon>
        <taxon>Bacillota</taxon>
        <taxon>Clostridia</taxon>
        <taxon>Peptostreptococcales</taxon>
        <taxon>Thermotaleaceae</taxon>
        <taxon>Anaeromicrobium</taxon>
    </lineage>
</organism>
<proteinExistence type="inferred from homology"/>
<keyword evidence="5 6" id="KW-0456">Lyase</keyword>
<dbReference type="SUPFAM" id="SSF48557">
    <property type="entry name" value="L-aspartase-like"/>
    <property type="match status" value="1"/>
</dbReference>
<comment type="catalytic activity">
    <reaction evidence="6">
        <text>2-(N(omega)-L-arginino)succinate = fumarate + L-arginine</text>
        <dbReference type="Rhea" id="RHEA:24020"/>
        <dbReference type="ChEBI" id="CHEBI:29806"/>
        <dbReference type="ChEBI" id="CHEBI:32682"/>
        <dbReference type="ChEBI" id="CHEBI:57472"/>
        <dbReference type="EC" id="4.3.2.1"/>
    </reaction>
</comment>
<accession>A0A267MEQ7</accession>
<dbReference type="FunFam" id="1.10.275.10:FF:000002">
    <property type="entry name" value="Argininosuccinate lyase"/>
    <property type="match status" value="1"/>
</dbReference>
<dbReference type="HAMAP" id="MF_00006">
    <property type="entry name" value="Arg_succ_lyase"/>
    <property type="match status" value="1"/>
</dbReference>
<reference evidence="9 10" key="1">
    <citation type="submission" date="2017-06" db="EMBL/GenBank/DDBJ databases">
        <title>Draft genome sequence of anaerobic fermentative bacterium Anaeromicrobium sediminis DY2726D isolated from West Pacific Ocean sediments.</title>
        <authorList>
            <person name="Zeng X."/>
        </authorList>
    </citation>
    <scope>NUCLEOTIDE SEQUENCE [LARGE SCALE GENOMIC DNA]</scope>
    <source>
        <strain evidence="9 10">DY2726D</strain>
    </source>
</reference>
<dbReference type="EMBL" id="NIBG01000020">
    <property type="protein sequence ID" value="PAB58064.1"/>
    <property type="molecule type" value="Genomic_DNA"/>
</dbReference>
<dbReference type="OrthoDB" id="9769623at2"/>
<evidence type="ECO:0000256" key="1">
    <source>
        <dbReference type="ARBA" id="ARBA00004941"/>
    </source>
</evidence>
<comment type="caution">
    <text evidence="9">The sequence shown here is derived from an EMBL/GenBank/DDBJ whole genome shotgun (WGS) entry which is preliminary data.</text>
</comment>
<keyword evidence="6" id="KW-0963">Cytoplasm</keyword>
<evidence type="ECO:0000256" key="2">
    <source>
        <dbReference type="ARBA" id="ARBA00012338"/>
    </source>
</evidence>
<evidence type="ECO:0000313" key="9">
    <source>
        <dbReference type="EMBL" id="PAB58064.1"/>
    </source>
</evidence>
<dbReference type="GO" id="GO:0004056">
    <property type="term" value="F:argininosuccinate lyase activity"/>
    <property type="evidence" value="ECO:0007669"/>
    <property type="project" value="UniProtKB-UniRule"/>
</dbReference>
<dbReference type="FunFam" id="1.10.40.30:FF:000001">
    <property type="entry name" value="Argininosuccinate lyase"/>
    <property type="match status" value="1"/>
</dbReference>
<dbReference type="Pfam" id="PF14698">
    <property type="entry name" value="ASL_C2"/>
    <property type="match status" value="1"/>
</dbReference>
<feature type="domain" description="Fumarate lyase N-terminal" evidence="7">
    <location>
        <begin position="6"/>
        <end position="299"/>
    </location>
</feature>
<sequence length="440" mass="50492">MKLWGGRFKEEVDYLMNQFNSSLPFDKRLFPHDIKASIAHVTMLCEVDILSNEEKDKIVYGLKEIKEEVDNGELKIEGDYEDIHSFIELNLIEKIGPVGKKVHTARSRNDQVAVAMKLFAKEETINLIERLNNLKDALKIFGDENNIIMAGYTHLQRAQTVTLKYHMMAYFEMFKRDIKRLENSVDILNESPLGCCALAGTTYSIDRDFTARNLGFNKKVDNFLDGISDRDYIIELISAFSIIMMHLSRLSEEIIMWSSQEFKFITLDDKYSTGSSIMPQKKNPDGAELIRGKTGRVYGSLMSILTTMKALPLAYNKDMQEDKEQFFDALDTVSNCVVIMTSMIKTMKVNEKNIKDSVKMGFLNATEVADYLVNKGISFRDAHEISGNIVLYCEEKNIPIEKLSIGEFKNFNVKFEEDIYDFIDYEESLKKGIKKEILQG</sequence>
<dbReference type="RefSeq" id="WP_095134957.1">
    <property type="nucleotide sequence ID" value="NZ_NIBG01000020.1"/>
</dbReference>
<dbReference type="PANTHER" id="PTHR43814">
    <property type="entry name" value="ARGININOSUCCINATE LYASE"/>
    <property type="match status" value="1"/>
</dbReference>
<dbReference type="InterPro" id="IPR020557">
    <property type="entry name" value="Fumarate_lyase_CS"/>
</dbReference>
<dbReference type="FunFam" id="1.20.200.10:FF:000002">
    <property type="entry name" value="Argininosuccinate lyase"/>
    <property type="match status" value="1"/>
</dbReference>
<dbReference type="InterPro" id="IPR029419">
    <property type="entry name" value="Arg_succ_lyase_C"/>
</dbReference>
<dbReference type="Gene3D" id="1.10.275.10">
    <property type="entry name" value="Fumarase/aspartase (N-terminal domain)"/>
    <property type="match status" value="1"/>
</dbReference>
<gene>
    <name evidence="6 9" type="primary">argH</name>
    <name evidence="9" type="ORF">CCE28_17160</name>
</gene>
<evidence type="ECO:0000259" key="8">
    <source>
        <dbReference type="Pfam" id="PF14698"/>
    </source>
</evidence>